<dbReference type="InterPro" id="IPR003698">
    <property type="entry name" value="Lipoyl_synth"/>
</dbReference>
<feature type="binding site" evidence="9">
    <location>
        <position position="68"/>
    </location>
    <ligand>
        <name>[4Fe-4S] cluster</name>
        <dbReference type="ChEBI" id="CHEBI:49883"/>
        <label>2</label>
        <note>4Fe-4S-S-AdoMet</note>
    </ligand>
</feature>
<dbReference type="GO" id="GO:0005737">
    <property type="term" value="C:cytoplasm"/>
    <property type="evidence" value="ECO:0007669"/>
    <property type="project" value="UniProtKB-SubCell"/>
</dbReference>
<keyword evidence="6 9" id="KW-0408">Iron</keyword>
<dbReference type="InterPro" id="IPR007197">
    <property type="entry name" value="rSAM"/>
</dbReference>
<keyword evidence="7 9" id="KW-0411">Iron-sulfur</keyword>
<keyword evidence="1 9" id="KW-0004">4Fe-4S</keyword>
<dbReference type="PANTHER" id="PTHR10949">
    <property type="entry name" value="LIPOYL SYNTHASE"/>
    <property type="match status" value="1"/>
</dbReference>
<comment type="subcellular location">
    <subcellularLocation>
        <location evidence="9">Cytoplasm</location>
    </subcellularLocation>
</comment>
<feature type="binding site" evidence="9">
    <location>
        <position position="61"/>
    </location>
    <ligand>
        <name>[4Fe-4S] cluster</name>
        <dbReference type="ChEBI" id="CHEBI:49883"/>
        <label>2</label>
        <note>4Fe-4S-S-AdoMet</note>
    </ligand>
</feature>
<reference evidence="11" key="1">
    <citation type="submission" date="2020-07" db="EMBL/GenBank/DDBJ databases">
        <title>Koleobacter methoxysyntrophicus gen. nov., sp. nov., a novel anaerobic bacterium isolated from deep subsurface oil field and proposal of Koleobacterales ord. nov. in the phylum Firmicutes.</title>
        <authorList>
            <person name="Sakamoto S."/>
            <person name="Tamaki H."/>
        </authorList>
    </citation>
    <scope>NUCLEOTIDE SEQUENCE</scope>
    <source>
        <strain evidence="11">NRmbB1</strain>
    </source>
</reference>
<dbReference type="PIRSF" id="PIRSF005963">
    <property type="entry name" value="Lipoyl_synth"/>
    <property type="match status" value="1"/>
</dbReference>
<dbReference type="SFLD" id="SFLDS00029">
    <property type="entry name" value="Radical_SAM"/>
    <property type="match status" value="1"/>
</dbReference>
<comment type="pathway">
    <text evidence="9">Protein modification; protein lipoylation via endogenous pathway; protein N(6)-(lipoyl)lysine from octanoyl-[acyl-carrier-protein]: step 2/2.</text>
</comment>
<feature type="binding site" evidence="9">
    <location>
        <position position="274"/>
    </location>
    <ligand>
        <name>[4Fe-4S] cluster</name>
        <dbReference type="ChEBI" id="CHEBI:49883"/>
        <label>1</label>
    </ligand>
</feature>
<dbReference type="NCBIfam" id="NF009544">
    <property type="entry name" value="PRK12928.1"/>
    <property type="match status" value="1"/>
</dbReference>
<dbReference type="InterPro" id="IPR013785">
    <property type="entry name" value="Aldolase_TIM"/>
</dbReference>
<feature type="binding site" evidence="9">
    <location>
        <position position="35"/>
    </location>
    <ligand>
        <name>[4Fe-4S] cluster</name>
        <dbReference type="ChEBI" id="CHEBI:49883"/>
        <label>1</label>
    </ligand>
</feature>
<dbReference type="Proteomes" id="UP000662904">
    <property type="component" value="Chromosome"/>
</dbReference>
<feature type="domain" description="Radical SAM core" evidence="10">
    <location>
        <begin position="47"/>
        <end position="263"/>
    </location>
</feature>
<evidence type="ECO:0000256" key="1">
    <source>
        <dbReference type="ARBA" id="ARBA00022485"/>
    </source>
</evidence>
<evidence type="ECO:0000256" key="3">
    <source>
        <dbReference type="ARBA" id="ARBA00022679"/>
    </source>
</evidence>
<keyword evidence="12" id="KW-1185">Reference proteome</keyword>
<sequence>MTERLPPWLTRRVPKAEVLEEMKDMLEGLGLHTVCESAHCPNIGECFAKKTATFMILGDRCTRNCRFCAVTSEKPLPVDKDEPIRVARAVENLRLKHVVITSVTRDDLEDGGAFIFASTISEIKKINPPPTIEVLIPDFQGSIQALGKVIDAHPEIIAHNVETVPRLYPQVRPQADYRRSLNIIKMVKDKQPDIYTKSGLMVGLGETKEEVLGLMDDLRGSGCDIITIGQYLRPSSKHLEVKEFIKPEVFEYYKNEALKKGFKHAASSPFVRSSYNSEEFFLTLTKRQ</sequence>
<dbReference type="Gene3D" id="3.20.20.70">
    <property type="entry name" value="Aldolase class I"/>
    <property type="match status" value="1"/>
</dbReference>
<evidence type="ECO:0000256" key="7">
    <source>
        <dbReference type="ARBA" id="ARBA00023014"/>
    </source>
</evidence>
<dbReference type="EMBL" id="CP059066">
    <property type="protein sequence ID" value="QSQ09598.1"/>
    <property type="molecule type" value="Genomic_DNA"/>
</dbReference>
<dbReference type="Pfam" id="PF04055">
    <property type="entry name" value="Radical_SAM"/>
    <property type="match status" value="1"/>
</dbReference>
<proteinExistence type="inferred from homology"/>
<evidence type="ECO:0000256" key="2">
    <source>
        <dbReference type="ARBA" id="ARBA00022490"/>
    </source>
</evidence>
<organism evidence="11 12">
    <name type="scientific">Koleobacter methoxysyntrophicus</name>
    <dbReference type="NCBI Taxonomy" id="2751313"/>
    <lineage>
        <taxon>Bacteria</taxon>
        <taxon>Bacillati</taxon>
        <taxon>Bacillota</taxon>
        <taxon>Clostridia</taxon>
        <taxon>Koleobacterales</taxon>
        <taxon>Koleobacteraceae</taxon>
        <taxon>Koleobacter</taxon>
    </lineage>
</organism>
<keyword evidence="3 9" id="KW-0808">Transferase</keyword>
<name>A0A8A0RPV4_9FIRM</name>
<evidence type="ECO:0000256" key="8">
    <source>
        <dbReference type="ARBA" id="ARBA00047326"/>
    </source>
</evidence>
<dbReference type="InterPro" id="IPR006638">
    <property type="entry name" value="Elp3/MiaA/NifB-like_rSAM"/>
</dbReference>
<comment type="catalytic activity">
    <reaction evidence="8 9">
        <text>[[Fe-S] cluster scaffold protein carrying a second [4Fe-4S](2+) cluster] + N(6)-octanoyl-L-lysyl-[protein] + 2 oxidized [2Fe-2S]-[ferredoxin] + 2 S-adenosyl-L-methionine + 4 H(+) = [[Fe-S] cluster scaffold protein] + N(6)-[(R)-dihydrolipoyl]-L-lysyl-[protein] + 4 Fe(3+) + 2 hydrogen sulfide + 2 5'-deoxyadenosine + 2 L-methionine + 2 reduced [2Fe-2S]-[ferredoxin]</text>
        <dbReference type="Rhea" id="RHEA:16585"/>
        <dbReference type="Rhea" id="RHEA-COMP:9928"/>
        <dbReference type="Rhea" id="RHEA-COMP:10000"/>
        <dbReference type="Rhea" id="RHEA-COMP:10001"/>
        <dbReference type="Rhea" id="RHEA-COMP:10475"/>
        <dbReference type="Rhea" id="RHEA-COMP:14568"/>
        <dbReference type="Rhea" id="RHEA-COMP:14569"/>
        <dbReference type="ChEBI" id="CHEBI:15378"/>
        <dbReference type="ChEBI" id="CHEBI:17319"/>
        <dbReference type="ChEBI" id="CHEBI:29034"/>
        <dbReference type="ChEBI" id="CHEBI:29919"/>
        <dbReference type="ChEBI" id="CHEBI:33722"/>
        <dbReference type="ChEBI" id="CHEBI:33737"/>
        <dbReference type="ChEBI" id="CHEBI:33738"/>
        <dbReference type="ChEBI" id="CHEBI:57844"/>
        <dbReference type="ChEBI" id="CHEBI:59789"/>
        <dbReference type="ChEBI" id="CHEBI:78809"/>
        <dbReference type="ChEBI" id="CHEBI:83100"/>
        <dbReference type="EC" id="2.8.1.8"/>
    </reaction>
</comment>
<dbReference type="EC" id="2.8.1.8" evidence="9"/>
<dbReference type="InterPro" id="IPR031691">
    <property type="entry name" value="LIAS_N"/>
</dbReference>
<evidence type="ECO:0000256" key="9">
    <source>
        <dbReference type="HAMAP-Rule" id="MF_00206"/>
    </source>
</evidence>
<dbReference type="RefSeq" id="WP_206706949.1">
    <property type="nucleotide sequence ID" value="NZ_CP059066.1"/>
</dbReference>
<dbReference type="CDD" id="cd01335">
    <property type="entry name" value="Radical_SAM"/>
    <property type="match status" value="1"/>
</dbReference>
<dbReference type="InterPro" id="IPR058240">
    <property type="entry name" value="rSAM_sf"/>
</dbReference>
<keyword evidence="5 9" id="KW-0479">Metal-binding</keyword>
<evidence type="ECO:0000256" key="6">
    <source>
        <dbReference type="ARBA" id="ARBA00023004"/>
    </source>
</evidence>
<dbReference type="FunFam" id="3.20.20.70:FF:000040">
    <property type="entry name" value="Lipoyl synthase"/>
    <property type="match status" value="1"/>
</dbReference>
<dbReference type="NCBIfam" id="NF004019">
    <property type="entry name" value="PRK05481.1"/>
    <property type="match status" value="1"/>
</dbReference>
<dbReference type="GO" id="GO:0051539">
    <property type="term" value="F:4 iron, 4 sulfur cluster binding"/>
    <property type="evidence" value="ECO:0007669"/>
    <property type="project" value="UniProtKB-UniRule"/>
</dbReference>
<dbReference type="PROSITE" id="PS51918">
    <property type="entry name" value="RADICAL_SAM"/>
    <property type="match status" value="1"/>
</dbReference>
<feature type="binding site" evidence="9">
    <location>
        <position position="46"/>
    </location>
    <ligand>
        <name>[4Fe-4S] cluster</name>
        <dbReference type="ChEBI" id="CHEBI:49883"/>
        <label>1</label>
    </ligand>
</feature>
<dbReference type="GO" id="GO:0009249">
    <property type="term" value="P:protein lipoylation"/>
    <property type="evidence" value="ECO:0007669"/>
    <property type="project" value="UniProtKB-UniRule"/>
</dbReference>
<dbReference type="SUPFAM" id="SSF102114">
    <property type="entry name" value="Radical SAM enzymes"/>
    <property type="match status" value="1"/>
</dbReference>
<dbReference type="GO" id="GO:0016992">
    <property type="term" value="F:lipoate synthase activity"/>
    <property type="evidence" value="ECO:0007669"/>
    <property type="project" value="UniProtKB-UniRule"/>
</dbReference>
<keyword evidence="4 9" id="KW-0949">S-adenosyl-L-methionine</keyword>
<evidence type="ECO:0000313" key="11">
    <source>
        <dbReference type="EMBL" id="QSQ09598.1"/>
    </source>
</evidence>
<gene>
    <name evidence="9 11" type="primary">lipA</name>
    <name evidence="11" type="ORF">H0A61_01973</name>
</gene>
<protein>
    <recommendedName>
        <fullName evidence="9">Lipoyl synthase</fullName>
        <ecNumber evidence="9">2.8.1.8</ecNumber>
    </recommendedName>
    <alternativeName>
        <fullName evidence="9">Lip-syn</fullName>
        <shortName evidence="9">LS</shortName>
    </alternativeName>
    <alternativeName>
        <fullName evidence="9">Lipoate synthase</fullName>
    </alternativeName>
    <alternativeName>
        <fullName evidence="9">Lipoic acid synthase</fullName>
    </alternativeName>
    <alternativeName>
        <fullName evidence="9">Sulfur insertion protein LipA</fullName>
    </alternativeName>
</protein>
<dbReference type="UniPathway" id="UPA00538">
    <property type="reaction ID" value="UER00593"/>
</dbReference>
<dbReference type="AlphaFoldDB" id="A0A8A0RPV4"/>
<evidence type="ECO:0000259" key="10">
    <source>
        <dbReference type="PROSITE" id="PS51918"/>
    </source>
</evidence>
<comment type="function">
    <text evidence="9">Catalyzes the radical-mediated insertion of two sulfur atoms into the C-6 and C-8 positions of the octanoyl moiety bound to the lipoyl domains of lipoate-dependent enzymes, thereby converting the octanoylated domains into lipoylated derivatives.</text>
</comment>
<dbReference type="GO" id="GO:0046872">
    <property type="term" value="F:metal ion binding"/>
    <property type="evidence" value="ECO:0007669"/>
    <property type="project" value="UniProtKB-KW"/>
</dbReference>
<dbReference type="HAMAP" id="MF_00206">
    <property type="entry name" value="Lipoyl_synth"/>
    <property type="match status" value="1"/>
</dbReference>
<dbReference type="PANTHER" id="PTHR10949:SF0">
    <property type="entry name" value="LIPOYL SYNTHASE, MITOCHONDRIAL"/>
    <property type="match status" value="1"/>
</dbReference>
<dbReference type="SMART" id="SM00729">
    <property type="entry name" value="Elp3"/>
    <property type="match status" value="1"/>
</dbReference>
<feature type="binding site" evidence="9">
    <location>
        <position position="40"/>
    </location>
    <ligand>
        <name>[4Fe-4S] cluster</name>
        <dbReference type="ChEBI" id="CHEBI:49883"/>
        <label>1</label>
    </ligand>
</feature>
<accession>A0A8A0RPV4</accession>
<dbReference type="SFLD" id="SFLDG01058">
    <property type="entry name" value="lipoyl_synthase_like"/>
    <property type="match status" value="1"/>
</dbReference>
<evidence type="ECO:0000256" key="5">
    <source>
        <dbReference type="ARBA" id="ARBA00022723"/>
    </source>
</evidence>
<comment type="similarity">
    <text evidence="9">Belongs to the radical SAM superfamily. Lipoyl synthase family.</text>
</comment>
<dbReference type="KEGG" id="kme:H0A61_01973"/>
<evidence type="ECO:0000313" key="12">
    <source>
        <dbReference type="Proteomes" id="UP000662904"/>
    </source>
</evidence>
<keyword evidence="2 9" id="KW-0963">Cytoplasm</keyword>
<dbReference type="Pfam" id="PF16881">
    <property type="entry name" value="LIAS_N"/>
    <property type="match status" value="1"/>
</dbReference>
<dbReference type="SFLD" id="SFLDF00271">
    <property type="entry name" value="lipoyl_synthase"/>
    <property type="match status" value="1"/>
</dbReference>
<feature type="binding site" evidence="9">
    <location>
        <position position="65"/>
    </location>
    <ligand>
        <name>[4Fe-4S] cluster</name>
        <dbReference type="ChEBI" id="CHEBI:49883"/>
        <label>2</label>
        <note>4Fe-4S-S-AdoMet</note>
    </ligand>
</feature>
<dbReference type="NCBIfam" id="TIGR00510">
    <property type="entry name" value="lipA"/>
    <property type="match status" value="1"/>
</dbReference>
<evidence type="ECO:0000256" key="4">
    <source>
        <dbReference type="ARBA" id="ARBA00022691"/>
    </source>
</evidence>
<comment type="cofactor">
    <cofactor evidence="9">
        <name>[4Fe-4S] cluster</name>
        <dbReference type="ChEBI" id="CHEBI:49883"/>
    </cofactor>
    <text evidence="9">Binds 2 [4Fe-4S] clusters per subunit. One cluster is coordinated with 3 cysteines and an exchangeable S-adenosyl-L-methionine.</text>
</comment>